<dbReference type="Pfam" id="PF20434">
    <property type="entry name" value="BD-FAE"/>
    <property type="match status" value="1"/>
</dbReference>
<dbReference type="InterPro" id="IPR050300">
    <property type="entry name" value="GDXG_lipolytic_enzyme"/>
</dbReference>
<name>A0A268EE24_9BACL</name>
<evidence type="ECO:0000256" key="1">
    <source>
        <dbReference type="ARBA" id="ARBA00022801"/>
    </source>
</evidence>
<sequence>MDKKAAAIAANEMPEGTQVIYGQYAERGAYYSCSYRPDIVYAQYGDVQRRLQIIMPHRAGARFPLVVFVQGSAWRKQDIHVNIPNLCHIAAKGYVVASVEIRESDIAPFPAALEDVKCAIRFMRTNAAEYGVDPKRVAVWGDSSGGHLALMTGLTIGEYDNGLYSEQTDEVCAVIDYYGVTDLLTLGKYNDILDHDAADSPEGLFIGGRVPDHVELAKKASPVHQDLDKKLPPFLIMHGDSDNIVHVNQSIAMYKALKEHGQSVVFYKVLGADHGTGFWNPQVLEITERFLSAHLYRPILDPPQFQHDQHEE</sequence>
<dbReference type="GO" id="GO:0016787">
    <property type="term" value="F:hydrolase activity"/>
    <property type="evidence" value="ECO:0007669"/>
    <property type="project" value="UniProtKB-KW"/>
</dbReference>
<dbReference type="InterPro" id="IPR029058">
    <property type="entry name" value="AB_hydrolase_fold"/>
</dbReference>
<proteinExistence type="predicted"/>
<evidence type="ECO:0000313" key="4">
    <source>
        <dbReference type="Proteomes" id="UP000215596"/>
    </source>
</evidence>
<gene>
    <name evidence="3" type="ORF">CHH67_24550</name>
</gene>
<evidence type="ECO:0000313" key="3">
    <source>
        <dbReference type="EMBL" id="PAD71372.1"/>
    </source>
</evidence>
<comment type="caution">
    <text evidence="3">The sequence shown here is derived from an EMBL/GenBank/DDBJ whole genome shotgun (WGS) entry which is preliminary data.</text>
</comment>
<keyword evidence="1" id="KW-0378">Hydrolase</keyword>
<dbReference type="AlphaFoldDB" id="A0A268EE24"/>
<protein>
    <submittedName>
        <fullName evidence="3">Esterase</fullName>
    </submittedName>
</protein>
<dbReference type="OrthoDB" id="179999at2"/>
<dbReference type="InterPro" id="IPR049492">
    <property type="entry name" value="BD-FAE-like_dom"/>
</dbReference>
<dbReference type="SUPFAM" id="SSF53474">
    <property type="entry name" value="alpha/beta-Hydrolases"/>
    <property type="match status" value="1"/>
</dbReference>
<dbReference type="RefSeq" id="WP_095267998.1">
    <property type="nucleotide sequence ID" value="NZ_NPBY01000105.1"/>
</dbReference>
<reference evidence="3 4" key="1">
    <citation type="submission" date="2017-07" db="EMBL/GenBank/DDBJ databases">
        <title>Isolation and whole genome analysis of endospore-forming bacteria from heroin.</title>
        <authorList>
            <person name="Kalinowski J."/>
            <person name="Ahrens B."/>
            <person name="Al-Dilaimi A."/>
            <person name="Winkler A."/>
            <person name="Wibberg D."/>
            <person name="Schleenbecker U."/>
            <person name="Ruckert C."/>
            <person name="Wolfel R."/>
            <person name="Grass G."/>
        </authorList>
    </citation>
    <scope>NUCLEOTIDE SEQUENCE [LARGE SCALE GENOMIC DNA]</scope>
    <source>
        <strain evidence="3 4">7537-G1</strain>
    </source>
</reference>
<feature type="domain" description="BD-FAE-like" evidence="2">
    <location>
        <begin position="51"/>
        <end position="257"/>
    </location>
</feature>
<accession>A0A268EE24</accession>
<dbReference type="EMBL" id="NPBY01000105">
    <property type="protein sequence ID" value="PAD71372.1"/>
    <property type="molecule type" value="Genomic_DNA"/>
</dbReference>
<organism evidence="3 4">
    <name type="scientific">Paenibacillus campinasensis</name>
    <dbReference type="NCBI Taxonomy" id="66347"/>
    <lineage>
        <taxon>Bacteria</taxon>
        <taxon>Bacillati</taxon>
        <taxon>Bacillota</taxon>
        <taxon>Bacilli</taxon>
        <taxon>Bacillales</taxon>
        <taxon>Paenibacillaceae</taxon>
        <taxon>Paenibacillus</taxon>
    </lineage>
</organism>
<evidence type="ECO:0000259" key="2">
    <source>
        <dbReference type="Pfam" id="PF20434"/>
    </source>
</evidence>
<dbReference type="PANTHER" id="PTHR48081:SF13">
    <property type="entry name" value="ALPHA_BETA HYDROLASE"/>
    <property type="match status" value="1"/>
</dbReference>
<dbReference type="Proteomes" id="UP000215596">
    <property type="component" value="Unassembled WGS sequence"/>
</dbReference>
<dbReference type="PANTHER" id="PTHR48081">
    <property type="entry name" value="AB HYDROLASE SUPERFAMILY PROTEIN C4A8.06C"/>
    <property type="match status" value="1"/>
</dbReference>
<dbReference type="Gene3D" id="3.40.50.1820">
    <property type="entry name" value="alpha/beta hydrolase"/>
    <property type="match status" value="1"/>
</dbReference>